<sequence length="68" mass="7790">MRRFHVARQMGLVFVRFLAVLYGAAESTLIRMAKFMAFEGPLSSEQFVADVALKLVFRNGMRDFNMLS</sequence>
<name>A0A2M3ZUL5_9DIPT</name>
<dbReference type="EMBL" id="GGFM01011493">
    <property type="protein sequence ID" value="MBW32244.1"/>
    <property type="molecule type" value="Transcribed_RNA"/>
</dbReference>
<dbReference type="AlphaFoldDB" id="A0A2M3ZUL5"/>
<reference evidence="1" key="1">
    <citation type="submission" date="2018-01" db="EMBL/GenBank/DDBJ databases">
        <title>An insight into the sialome of Amazonian anophelines.</title>
        <authorList>
            <person name="Ribeiro J.M."/>
            <person name="Scarpassa V."/>
            <person name="Calvo E."/>
        </authorList>
    </citation>
    <scope>NUCLEOTIDE SEQUENCE</scope>
    <source>
        <tissue evidence="1">Salivary glands</tissue>
    </source>
</reference>
<proteinExistence type="predicted"/>
<evidence type="ECO:0000313" key="1">
    <source>
        <dbReference type="EMBL" id="MBW32244.1"/>
    </source>
</evidence>
<organism evidence="1">
    <name type="scientific">Anopheles braziliensis</name>
    <dbReference type="NCBI Taxonomy" id="58242"/>
    <lineage>
        <taxon>Eukaryota</taxon>
        <taxon>Metazoa</taxon>
        <taxon>Ecdysozoa</taxon>
        <taxon>Arthropoda</taxon>
        <taxon>Hexapoda</taxon>
        <taxon>Insecta</taxon>
        <taxon>Pterygota</taxon>
        <taxon>Neoptera</taxon>
        <taxon>Endopterygota</taxon>
        <taxon>Diptera</taxon>
        <taxon>Nematocera</taxon>
        <taxon>Culicoidea</taxon>
        <taxon>Culicidae</taxon>
        <taxon>Anophelinae</taxon>
        <taxon>Anopheles</taxon>
    </lineage>
</organism>
<protein>
    <submittedName>
        <fullName evidence="1">Putative secreted peptide</fullName>
    </submittedName>
</protein>
<accession>A0A2M3ZUL5</accession>